<dbReference type="Gene3D" id="3.30.1060.10">
    <property type="entry name" value="Peptide methionine sulphoxide reductase MsrA"/>
    <property type="match status" value="1"/>
</dbReference>
<evidence type="ECO:0000259" key="3">
    <source>
        <dbReference type="Pfam" id="PF01625"/>
    </source>
</evidence>
<dbReference type="KEGG" id="hakz:J0X25_18100"/>
<dbReference type="EMBL" id="CP071462">
    <property type="protein sequence ID" value="QSW99262.1"/>
    <property type="molecule type" value="Genomic_DNA"/>
</dbReference>
<evidence type="ECO:0000313" key="4">
    <source>
        <dbReference type="EMBL" id="QSW99262.1"/>
    </source>
</evidence>
<evidence type="ECO:0000256" key="1">
    <source>
        <dbReference type="ARBA" id="ARBA00012502"/>
    </source>
</evidence>
<dbReference type="PANTHER" id="PTHR43774:SF1">
    <property type="entry name" value="PEPTIDE METHIONINE SULFOXIDE REDUCTASE MSRA 2"/>
    <property type="match status" value="1"/>
</dbReference>
<dbReference type="InterPro" id="IPR002569">
    <property type="entry name" value="Met_Sox_Rdtase_MsrA_dom"/>
</dbReference>
<dbReference type="Pfam" id="PF01625">
    <property type="entry name" value="PMSR"/>
    <property type="match status" value="1"/>
</dbReference>
<dbReference type="AlphaFoldDB" id="A0A8A2VFY3"/>
<proteinExistence type="predicted"/>
<dbReference type="Proteomes" id="UP000663203">
    <property type="component" value="Chromosome"/>
</dbReference>
<organism evidence="4 5">
    <name type="scientific">Haloterrigena alkaliphila</name>
    <dbReference type="NCBI Taxonomy" id="2816475"/>
    <lineage>
        <taxon>Archaea</taxon>
        <taxon>Methanobacteriati</taxon>
        <taxon>Methanobacteriota</taxon>
        <taxon>Stenosarchaea group</taxon>
        <taxon>Halobacteria</taxon>
        <taxon>Halobacteriales</taxon>
        <taxon>Natrialbaceae</taxon>
        <taxon>Haloterrigena</taxon>
    </lineage>
</organism>
<dbReference type="PANTHER" id="PTHR43774">
    <property type="entry name" value="PEPTIDE METHIONINE SULFOXIDE REDUCTASE"/>
    <property type="match status" value="1"/>
</dbReference>
<dbReference type="SUPFAM" id="SSF55068">
    <property type="entry name" value="Peptide methionine sulfoxide reductase"/>
    <property type="match status" value="1"/>
</dbReference>
<dbReference type="RefSeq" id="WP_207288870.1">
    <property type="nucleotide sequence ID" value="NZ_CP071462.1"/>
</dbReference>
<dbReference type="GO" id="GO:0008113">
    <property type="term" value="F:peptide-methionine (S)-S-oxide reductase activity"/>
    <property type="evidence" value="ECO:0007669"/>
    <property type="project" value="UniProtKB-EC"/>
</dbReference>
<reference evidence="4 5" key="1">
    <citation type="submission" date="2021-03" db="EMBL/GenBank/DDBJ databases">
        <title>Haloterrigena longa sp. nov. and Haloterrigena limicola sp. nov., extremely halophilic archaea isolated from a salt lake.</title>
        <authorList>
            <person name="Henglin C."/>
        </authorList>
    </citation>
    <scope>NUCLEOTIDE SEQUENCE [LARGE SCALE GENOMIC DNA]</scope>
    <source>
        <strain evidence="4 5">KZCA68</strain>
    </source>
</reference>
<feature type="domain" description="Peptide methionine sulphoxide reductase MsrA" evidence="3">
    <location>
        <begin position="25"/>
        <end position="158"/>
    </location>
</feature>
<keyword evidence="2" id="KW-0560">Oxidoreductase</keyword>
<accession>A0A8A2VFY3</accession>
<evidence type="ECO:0000256" key="2">
    <source>
        <dbReference type="ARBA" id="ARBA00023002"/>
    </source>
</evidence>
<dbReference type="GeneID" id="63189259"/>
<dbReference type="EC" id="1.8.4.11" evidence="1"/>
<gene>
    <name evidence="4" type="ORF">J0X25_18100</name>
</gene>
<evidence type="ECO:0000313" key="5">
    <source>
        <dbReference type="Proteomes" id="UP000663203"/>
    </source>
</evidence>
<sequence>MARTNWNGKASTLEDDATMSAPTETATLGMGCFWGPDALFGAMDGVVRTRVGYAGGTDPTPSYGSLGDHTEVVQLEYDPEALSFDDVLEAFWANHDWASSAPKRQYRSVVLAHDDRQYETAVRQRTAVEERAGTSAATEVERLEGLTRAEEYHQKYELRSTPVAGDELADRYGDGFVDSTVVARLNGFVAGYGEPDHRDELLAELDLPPTVASELRRRF</sequence>
<name>A0A8A2VFY3_9EURY</name>
<protein>
    <recommendedName>
        <fullName evidence="1">peptide-methionine (S)-S-oxide reductase</fullName>
        <ecNumber evidence="1">1.8.4.11</ecNumber>
    </recommendedName>
</protein>
<dbReference type="InterPro" id="IPR036509">
    <property type="entry name" value="Met_Sox_Rdtase_MsrA_sf"/>
</dbReference>
<keyword evidence="5" id="KW-1185">Reference proteome</keyword>